<accession>A0A2P8Q9S0</accession>
<dbReference type="InterPro" id="IPR036894">
    <property type="entry name" value="YbaB-like_sf"/>
</dbReference>
<dbReference type="OrthoDB" id="9809370at2"/>
<proteinExistence type="predicted"/>
<organism evidence="1 2">
    <name type="scientific">Streptomyces dioscori</name>
    <dbReference type="NCBI Taxonomy" id="2109333"/>
    <lineage>
        <taxon>Bacteria</taxon>
        <taxon>Bacillati</taxon>
        <taxon>Actinomycetota</taxon>
        <taxon>Actinomycetes</taxon>
        <taxon>Kitasatosporales</taxon>
        <taxon>Streptomycetaceae</taxon>
        <taxon>Streptomyces</taxon>
        <taxon>Streptomyces aurantiacus group</taxon>
    </lineage>
</organism>
<dbReference type="Gene3D" id="3.30.1310.10">
    <property type="entry name" value="Nucleoid-associated protein YbaB-like domain"/>
    <property type="match status" value="1"/>
</dbReference>
<dbReference type="SUPFAM" id="SSF82607">
    <property type="entry name" value="YbaB-like"/>
    <property type="match status" value="1"/>
</dbReference>
<dbReference type="Pfam" id="PF02575">
    <property type="entry name" value="YbaB_DNA_bd"/>
    <property type="match status" value="1"/>
</dbReference>
<evidence type="ECO:0000313" key="1">
    <source>
        <dbReference type="EMBL" id="PSM43001.1"/>
    </source>
</evidence>
<comment type="caution">
    <text evidence="1">The sequence shown here is derived from an EMBL/GenBank/DDBJ whole genome shotgun (WGS) entry which is preliminary data.</text>
</comment>
<dbReference type="EMBL" id="PYBJ01000007">
    <property type="protein sequence ID" value="PSM43001.1"/>
    <property type="molecule type" value="Genomic_DNA"/>
</dbReference>
<dbReference type="RefSeq" id="WP_107016683.1">
    <property type="nucleotide sequence ID" value="NZ_KZ679041.1"/>
</dbReference>
<dbReference type="InterPro" id="IPR004401">
    <property type="entry name" value="YbaB/EbfC"/>
</dbReference>
<dbReference type="AlphaFoldDB" id="A0A2P8Q9S0"/>
<protein>
    <submittedName>
        <fullName evidence="1">YbaB/EbfC family nucleoid-associated protein</fullName>
    </submittedName>
</protein>
<gene>
    <name evidence="1" type="ORF">C6Y14_12560</name>
</gene>
<dbReference type="GO" id="GO:0003677">
    <property type="term" value="F:DNA binding"/>
    <property type="evidence" value="ECO:0007669"/>
    <property type="project" value="InterPro"/>
</dbReference>
<reference evidence="1 2" key="1">
    <citation type="submission" date="2018-03" db="EMBL/GenBank/DDBJ databases">
        <title>Streptomyces dioscori sp. nov., a novel endophytic actinobacterium isolated from bulbil of Dioscorea bulbifera L.</title>
        <authorList>
            <person name="Zhikuan W."/>
        </authorList>
    </citation>
    <scope>NUCLEOTIDE SEQUENCE [LARGE SCALE GENOMIC DNA]</scope>
    <source>
        <strain evidence="1 2">A217</strain>
    </source>
</reference>
<name>A0A2P8Q9S0_9ACTN</name>
<dbReference type="Proteomes" id="UP000240429">
    <property type="component" value="Unassembled WGS sequence"/>
</dbReference>
<evidence type="ECO:0000313" key="2">
    <source>
        <dbReference type="Proteomes" id="UP000240429"/>
    </source>
</evidence>
<sequence>MSGTHGQSEHGTPDLEALLEQAGQLTQAIIAAQQGSQDEDFTGVASGGLVRATVGATGQLHHLEISPVAADPERTEALAEHVLTAVRDAHGAAAAALRSRFTGLTEHL</sequence>
<keyword evidence="2" id="KW-1185">Reference proteome</keyword>